<dbReference type="Gene3D" id="3.40.50.10390">
    <property type="entry name" value="Gingipain r, domain 1"/>
    <property type="match status" value="1"/>
</dbReference>
<dbReference type="EMBL" id="LJUI01000088">
    <property type="protein sequence ID" value="KPK68147.1"/>
    <property type="molecule type" value="Genomic_DNA"/>
</dbReference>
<evidence type="ECO:0000256" key="1">
    <source>
        <dbReference type="ARBA" id="ARBA00022729"/>
    </source>
</evidence>
<feature type="domain" description="Gingipain" evidence="2">
    <location>
        <begin position="242"/>
        <end position="580"/>
    </location>
</feature>
<protein>
    <recommendedName>
        <fullName evidence="6">Gingipain domain-containing protein</fullName>
    </recommendedName>
</protein>
<dbReference type="InterPro" id="IPR038490">
    <property type="entry name" value="Gingipain_propep_sf"/>
</dbReference>
<dbReference type="AlphaFoldDB" id="A0A0S8G531"/>
<dbReference type="InterPro" id="IPR029030">
    <property type="entry name" value="Caspase-like_dom_sf"/>
</dbReference>
<dbReference type="SUPFAM" id="SSF52129">
    <property type="entry name" value="Caspase-like"/>
    <property type="match status" value="1"/>
</dbReference>
<evidence type="ECO:0000313" key="4">
    <source>
        <dbReference type="EMBL" id="KPK68147.1"/>
    </source>
</evidence>
<sequence length="586" mass="64675">MRPDVRTGIVMAVVLVAALAWGSLAGSPGTLRHTLYYTADDLEFSRSRDFDLVTLRDADLMSEVGAPQLPVDLVQLALPPGTEIERIEVNARSSTELPGRYHILPAQPPAILAMPELSHEPPPFVEPAPEVYGSTAGFPERVVIHAGTGYLGGYEVADILVYPLSYVPASGRLSLYTEIELEIHYGASDRAPREVRRRTETASRIYERAVARIVHNQNYLAECAPSPSGSTPRQGETDVYEYVIVTGPSYVSAFQPLADWKTKSGTPAKIVTTDWIYSNYQGVDNQDRIRNFIIDAYQNWSTVWVLLGGDTNVVPARIAFAMDCQAGFYPDENDLQCDLYYADLDGTWNANQNQTYGEVDDEVDLYPDVFVGRASTSSVSEAQAWVNKVLTYEIDPPTDYELNMLFAAEILWSNPYTDGGVAKDLIDDLYVPPDFDPITKLYERLGNESHATVMAALNEGQNVTNHAGHANTTIMSVGSGSLSPSDMDALTNHPRNGILYSIGCWPAAFDYDCIAEHFVNNPNGGGVAFIGNSRYGWGSPGNPEYGYSDRFDQRFYAMLFVQDIYHIGATLAQAKAYYAPRSHDEN</sequence>
<dbReference type="Pfam" id="PF01364">
    <property type="entry name" value="Peptidase_C25"/>
    <property type="match status" value="1"/>
</dbReference>
<evidence type="ECO:0000259" key="3">
    <source>
        <dbReference type="Pfam" id="PF08126"/>
    </source>
</evidence>
<feature type="non-terminal residue" evidence="4">
    <location>
        <position position="586"/>
    </location>
</feature>
<feature type="domain" description="Gingipain propeptide" evidence="3">
    <location>
        <begin position="47"/>
        <end position="190"/>
    </location>
</feature>
<proteinExistence type="predicted"/>
<dbReference type="GO" id="GO:0004197">
    <property type="term" value="F:cysteine-type endopeptidase activity"/>
    <property type="evidence" value="ECO:0007669"/>
    <property type="project" value="InterPro"/>
</dbReference>
<dbReference type="Gene3D" id="2.60.40.3800">
    <property type="match status" value="1"/>
</dbReference>
<dbReference type="InterPro" id="IPR012600">
    <property type="entry name" value="Propeptide_C25"/>
</dbReference>
<organism evidence="4 5">
    <name type="scientific">candidate division TA06 bacterium SM23_40</name>
    <dbReference type="NCBI Taxonomy" id="1703774"/>
    <lineage>
        <taxon>Bacteria</taxon>
        <taxon>Bacteria division TA06</taxon>
    </lineage>
</organism>
<evidence type="ECO:0008006" key="6">
    <source>
        <dbReference type="Google" id="ProtNLM"/>
    </source>
</evidence>
<keyword evidence="1" id="KW-0732">Signal</keyword>
<dbReference type="InterPro" id="IPR001769">
    <property type="entry name" value="Gingipain"/>
</dbReference>
<name>A0A0S8G531_UNCT6</name>
<dbReference type="InterPro" id="IPR029031">
    <property type="entry name" value="Gingipain_N_sf"/>
</dbReference>
<evidence type="ECO:0000259" key="2">
    <source>
        <dbReference type="Pfam" id="PF01364"/>
    </source>
</evidence>
<reference evidence="4 5" key="1">
    <citation type="journal article" date="2015" name="Microbiome">
        <title>Genomic resolution of linkages in carbon, nitrogen, and sulfur cycling among widespread estuary sediment bacteria.</title>
        <authorList>
            <person name="Baker B.J."/>
            <person name="Lazar C.S."/>
            <person name="Teske A.P."/>
            <person name="Dick G.J."/>
        </authorList>
    </citation>
    <scope>NUCLEOTIDE SEQUENCE [LARGE SCALE GENOMIC DNA]</scope>
    <source>
        <strain evidence="4">SM23_40</strain>
    </source>
</reference>
<comment type="caution">
    <text evidence="4">The sequence shown here is derived from an EMBL/GenBank/DDBJ whole genome shotgun (WGS) entry which is preliminary data.</text>
</comment>
<dbReference type="Gene3D" id="3.40.50.1460">
    <property type="match status" value="1"/>
</dbReference>
<accession>A0A0S8G531</accession>
<gene>
    <name evidence="4" type="ORF">AMJ82_08965</name>
</gene>
<evidence type="ECO:0000313" key="5">
    <source>
        <dbReference type="Proteomes" id="UP000051717"/>
    </source>
</evidence>
<dbReference type="Proteomes" id="UP000051717">
    <property type="component" value="Unassembled WGS sequence"/>
</dbReference>
<dbReference type="GO" id="GO:0006508">
    <property type="term" value="P:proteolysis"/>
    <property type="evidence" value="ECO:0007669"/>
    <property type="project" value="InterPro"/>
</dbReference>
<dbReference type="Pfam" id="PF08126">
    <property type="entry name" value="Propeptide_C25"/>
    <property type="match status" value="1"/>
</dbReference>